<dbReference type="Pfam" id="PF25666">
    <property type="entry name" value="Partiti_capsid"/>
    <property type="match status" value="1"/>
</dbReference>
<sequence>MSPDENPTLNKTPKNQTVELVFQDTKVPIPSDNFMESIRSNAAAHTDTANQWIIDVFPNMTPILLYVMHYTHLYAQATEYRIHAKSSVYTLCMYFMTIVYGYFLLNDIYTRPARSVHARIWIESSWRSEFVKFLTTLPVPDILKPILSQFHPFTTARTKNVFFCPSAAGFDHDQFFGRTYPMNMFAAIHDCTATLPGNSTRTDVFRDLYSRILYSITAPAYTCAIPDLIGATPDQTTRTTINFMNSRLYQTFNSLFNPVLFRDSQRRAALAALSFTAPTYPTNHINAYDYLFSATAPNLRELKIVIQSVIACSKGVFDVSGTLGSYVSDYSSSSIVHHGYSTYPLPVWSHTDDATKPQTFTAATIFQLVTEDARAQDICFLQRPDAEIAHTRRITDFTYASTATPTVPATMPANHGIFRIWPYCLRCDNDAENGFPRHDTEDLVAYSDEIHTAPSVLVLDTPGDTVISAHMPTVVGKVIESFELDGSTIAMPDARKSLAMQNCMFADSAIAYKYVRPGSYWRPRAAGSILPPLNRALPTARPRLPASSLLHDRTKVFLPQLNAHVNAVPENNLLPGFTQLTPVNVIRYVQSFFGFHTVDRTANDAALDAVPGMAEGHLMIWSPYTYNPYESDDYPLPALDASRHYYLTNLRTIFGTDYNLVSVKHIYESYPAV</sequence>
<proteinExistence type="predicted"/>
<dbReference type="InterPro" id="IPR058242">
    <property type="entry name" value="Capsid_partitivirus"/>
</dbReference>
<dbReference type="EMBL" id="MH427307">
    <property type="protein sequence ID" value="AZJ51169.1"/>
    <property type="molecule type" value="Genomic_RNA"/>
</dbReference>
<keyword evidence="2" id="KW-0167">Capsid protein</keyword>
<dbReference type="GO" id="GO:0019028">
    <property type="term" value="C:viral capsid"/>
    <property type="evidence" value="ECO:0007669"/>
    <property type="project" value="UniProtKB-KW"/>
</dbReference>
<reference evidence="2" key="1">
    <citation type="journal article" date="2018" name="Ann. Appl. Biol.">
        <title>Honey bee-assisted surveillance for early plant virus detection.</title>
        <authorList>
            <person name="Roberts J.M.K."/>
            <person name="Ireland K.B."/>
            <person name="Tay W.T."/>
            <person name="Paini D."/>
        </authorList>
    </citation>
    <scope>NUCLEOTIDE SEQUENCE</scope>
    <source>
        <strain evidence="2">WCCV2-RNA2-TAS</strain>
    </source>
</reference>
<name>A0A3S8RDF8_9VIRU</name>
<keyword evidence="1" id="KW-0472">Membrane</keyword>
<organism evidence="2">
    <name type="scientific">White clover cryptic virus 2</name>
    <dbReference type="NCBI Taxonomy" id="1323525"/>
    <lineage>
        <taxon>Viruses</taxon>
        <taxon>Riboviria</taxon>
        <taxon>Orthornavirae</taxon>
        <taxon>Pisuviricota</taxon>
        <taxon>Duplopiviricetes</taxon>
        <taxon>Durnavirales</taxon>
        <taxon>Partitiviridae</taxon>
        <taxon>Betapartitivirus</taxon>
        <taxon>Betapartitivirus trifolii</taxon>
    </lineage>
</organism>
<keyword evidence="1" id="KW-1133">Transmembrane helix</keyword>
<evidence type="ECO:0000313" key="2">
    <source>
        <dbReference type="EMBL" id="AZJ51169.1"/>
    </source>
</evidence>
<keyword evidence="2" id="KW-0946">Virion</keyword>
<keyword evidence="1" id="KW-0812">Transmembrane</keyword>
<protein>
    <submittedName>
        <fullName evidence="2">Coat protein</fullName>
    </submittedName>
</protein>
<accession>A0A3S8RDF8</accession>
<feature type="transmembrane region" description="Helical" evidence="1">
    <location>
        <begin position="88"/>
        <end position="105"/>
    </location>
</feature>
<evidence type="ECO:0000256" key="1">
    <source>
        <dbReference type="SAM" id="Phobius"/>
    </source>
</evidence>